<organism evidence="2 3">
    <name type="scientific">Streptomyces noboritoensis</name>
    <dbReference type="NCBI Taxonomy" id="67337"/>
    <lineage>
        <taxon>Bacteria</taxon>
        <taxon>Bacillati</taxon>
        <taxon>Actinomycetota</taxon>
        <taxon>Actinomycetes</taxon>
        <taxon>Kitasatosporales</taxon>
        <taxon>Streptomycetaceae</taxon>
        <taxon>Streptomyces</taxon>
    </lineage>
</organism>
<reference evidence="2 3" key="1">
    <citation type="submission" date="2024-09" db="EMBL/GenBank/DDBJ databases">
        <authorList>
            <person name="Sun Q."/>
            <person name="Mori K."/>
        </authorList>
    </citation>
    <scope>NUCLEOTIDE SEQUENCE [LARGE SCALE GENOMIC DNA]</scope>
    <source>
        <strain evidence="2 3">JCM 4557</strain>
    </source>
</reference>
<name>A0ABV6TYY9_9ACTN</name>
<dbReference type="EMBL" id="JBHMQV010000009">
    <property type="protein sequence ID" value="MFC0849705.1"/>
    <property type="molecule type" value="Genomic_DNA"/>
</dbReference>
<feature type="region of interest" description="Disordered" evidence="1">
    <location>
        <begin position="1"/>
        <end position="30"/>
    </location>
</feature>
<comment type="caution">
    <text evidence="2">The sequence shown here is derived from an EMBL/GenBank/DDBJ whole genome shotgun (WGS) entry which is preliminary data.</text>
</comment>
<proteinExistence type="predicted"/>
<gene>
    <name evidence="2" type="ORF">ACFH04_39195</name>
</gene>
<keyword evidence="3" id="KW-1185">Reference proteome</keyword>
<evidence type="ECO:0000313" key="3">
    <source>
        <dbReference type="Proteomes" id="UP001589887"/>
    </source>
</evidence>
<accession>A0ABV6TYY9</accession>
<sequence>MGQIPTMPPARGSEVPAVFGTGEGGGSGVLIAEGTAETDRTVRLGRHRAGA</sequence>
<dbReference type="RefSeq" id="WP_394323747.1">
    <property type="nucleotide sequence ID" value="NZ_JBHMQV010000009.1"/>
</dbReference>
<dbReference type="Proteomes" id="UP001589887">
    <property type="component" value="Unassembled WGS sequence"/>
</dbReference>
<evidence type="ECO:0000313" key="2">
    <source>
        <dbReference type="EMBL" id="MFC0849705.1"/>
    </source>
</evidence>
<evidence type="ECO:0000256" key="1">
    <source>
        <dbReference type="SAM" id="MobiDB-lite"/>
    </source>
</evidence>
<protein>
    <submittedName>
        <fullName evidence="2">Uncharacterized protein</fullName>
    </submittedName>
</protein>